<evidence type="ECO:0000256" key="1">
    <source>
        <dbReference type="SAM" id="Phobius"/>
    </source>
</evidence>
<protein>
    <submittedName>
        <fullName evidence="2">Uncharacterized protein</fullName>
    </submittedName>
</protein>
<dbReference type="EMBL" id="JAENGZ010001796">
    <property type="protein sequence ID" value="KAG6946193.1"/>
    <property type="molecule type" value="Genomic_DNA"/>
</dbReference>
<comment type="caution">
    <text evidence="2">The sequence shown here is derived from an EMBL/GenBank/DDBJ whole genome shotgun (WGS) entry which is preliminary data.</text>
</comment>
<dbReference type="VEuPathDB" id="FungiDB:PC110_g869"/>
<dbReference type="Proteomes" id="UP000688947">
    <property type="component" value="Unassembled WGS sequence"/>
</dbReference>
<keyword evidence="1" id="KW-0812">Transmembrane</keyword>
<sequence length="110" mass="12561">MSQNSFGASVVLCASATGQKLLPFVVFAWKRGGPVHQEQMNNRNYCEGAILTVQKKAYCDEERMIEWIKEVCISMFLIFFSSFLILLFVSVLFRCGNQVSLLLGCCYWTR</sequence>
<keyword evidence="1" id="KW-1133">Transmembrane helix</keyword>
<name>A0A8T1TSS7_9STRA</name>
<reference evidence="2" key="1">
    <citation type="submission" date="2021-01" db="EMBL/GenBank/DDBJ databases">
        <title>Phytophthora aleatoria, a newly-described species from Pinus radiata is distinct from Phytophthora cactorum isolates based on comparative genomics.</title>
        <authorList>
            <person name="Mcdougal R."/>
            <person name="Panda P."/>
            <person name="Williams N."/>
            <person name="Studholme D.J."/>
        </authorList>
    </citation>
    <scope>NUCLEOTIDE SEQUENCE</scope>
    <source>
        <strain evidence="2">NZFS 3830</strain>
    </source>
</reference>
<dbReference type="OrthoDB" id="121385at2759"/>
<dbReference type="AlphaFoldDB" id="A0A8T1TSS7"/>
<evidence type="ECO:0000313" key="3">
    <source>
        <dbReference type="Proteomes" id="UP000688947"/>
    </source>
</evidence>
<proteinExistence type="predicted"/>
<accession>A0A8T1TSS7</accession>
<evidence type="ECO:0000313" key="2">
    <source>
        <dbReference type="EMBL" id="KAG6946193.1"/>
    </source>
</evidence>
<gene>
    <name evidence="2" type="ORF">JG687_00016849</name>
</gene>
<feature type="transmembrane region" description="Helical" evidence="1">
    <location>
        <begin position="73"/>
        <end position="93"/>
    </location>
</feature>
<organism evidence="2 3">
    <name type="scientific">Phytophthora cactorum</name>
    <dbReference type="NCBI Taxonomy" id="29920"/>
    <lineage>
        <taxon>Eukaryota</taxon>
        <taxon>Sar</taxon>
        <taxon>Stramenopiles</taxon>
        <taxon>Oomycota</taxon>
        <taxon>Peronosporomycetes</taxon>
        <taxon>Peronosporales</taxon>
        <taxon>Peronosporaceae</taxon>
        <taxon>Phytophthora</taxon>
    </lineage>
</organism>
<keyword evidence="1" id="KW-0472">Membrane</keyword>